<name>A0A075GAI3_9EURY</name>
<feature type="transmembrane region" description="Helical" evidence="1">
    <location>
        <begin position="318"/>
        <end position="338"/>
    </location>
</feature>
<evidence type="ECO:0000256" key="1">
    <source>
        <dbReference type="SAM" id="Phobius"/>
    </source>
</evidence>
<evidence type="ECO:0000259" key="2">
    <source>
        <dbReference type="Pfam" id="PF01757"/>
    </source>
</evidence>
<dbReference type="EMBL" id="KF900548">
    <property type="protein sequence ID" value="AIE98906.1"/>
    <property type="molecule type" value="Genomic_DNA"/>
</dbReference>
<dbReference type="InterPro" id="IPR002656">
    <property type="entry name" value="Acyl_transf_3_dom"/>
</dbReference>
<feature type="transmembrane region" description="Helical" evidence="1">
    <location>
        <begin position="241"/>
        <end position="262"/>
    </location>
</feature>
<feature type="transmembrane region" description="Helical" evidence="1">
    <location>
        <begin position="291"/>
        <end position="312"/>
    </location>
</feature>
<keyword evidence="1" id="KW-0472">Membrane</keyword>
<keyword evidence="1" id="KW-1133">Transmembrane helix</keyword>
<sequence>MRFSHIDRIRAIAVLCMVEVHTAAIIPPEGISVGHPAAFVAAAFGGMAAPMFVTISGWGIHTSATRRAADPSHGTGMWLRWLAPRVLLLGLCQLLVNLLLNVDRGGRFEWHTPGVLTLLAVAALLAPVLIRLSMRSRMGLMLLMVASPLALGDASGTDWTWWERVGSQGTSEWLARLLWNGTYPAVPWLGFVLLGSIIHDLVDEPSARERNIALGLVATSVTAAVAAYEGIPWALTEGEAVLTFFPASPAFLVVSGTFVLLAHRALEGSESRGGEPGGGDRLEFLEPAGRITLTIYVAHFAVLGAVASAMQGEPRLELVPAFAATIAHTLIWIPLAVWHQKHIPEVSLESLLRRLS</sequence>
<feature type="domain" description="Acyltransferase 3" evidence="2">
    <location>
        <begin position="6"/>
        <end position="327"/>
    </location>
</feature>
<feature type="transmembrane region" description="Helical" evidence="1">
    <location>
        <begin position="38"/>
        <end position="60"/>
    </location>
</feature>
<accession>A0A075GAI3</accession>
<keyword evidence="1" id="KW-0812">Transmembrane</keyword>
<organism evidence="3">
    <name type="scientific">uncultured marine group II/III euryarchaeote KM3_101_E02</name>
    <dbReference type="NCBI Taxonomy" id="1457843"/>
    <lineage>
        <taxon>Archaea</taxon>
        <taxon>Methanobacteriati</taxon>
        <taxon>Methanobacteriota</taxon>
        <taxon>environmental samples</taxon>
    </lineage>
</organism>
<evidence type="ECO:0000313" key="3">
    <source>
        <dbReference type="EMBL" id="AIE98906.1"/>
    </source>
</evidence>
<proteinExistence type="predicted"/>
<dbReference type="GO" id="GO:0016747">
    <property type="term" value="F:acyltransferase activity, transferring groups other than amino-acyl groups"/>
    <property type="evidence" value="ECO:0007669"/>
    <property type="project" value="InterPro"/>
</dbReference>
<dbReference type="Pfam" id="PF01757">
    <property type="entry name" value="Acyl_transf_3"/>
    <property type="match status" value="1"/>
</dbReference>
<protein>
    <recommendedName>
        <fullName evidence="2">Acyltransferase 3 domain-containing protein</fullName>
    </recommendedName>
</protein>
<reference evidence="3" key="1">
    <citation type="journal article" date="2014" name="Genome Biol. Evol.">
        <title>Pangenome evidence for extensive interdomain horizontal transfer affecting lineage core and shell genes in uncultured planktonic thaumarchaeota and euryarchaeota.</title>
        <authorList>
            <person name="Deschamps P."/>
            <person name="Zivanovic Y."/>
            <person name="Moreira D."/>
            <person name="Rodriguez-Valera F."/>
            <person name="Lopez-Garcia P."/>
        </authorList>
    </citation>
    <scope>NUCLEOTIDE SEQUENCE</scope>
</reference>
<feature type="transmembrane region" description="Helical" evidence="1">
    <location>
        <begin position="81"/>
        <end position="100"/>
    </location>
</feature>
<feature type="transmembrane region" description="Helical" evidence="1">
    <location>
        <begin position="112"/>
        <end position="130"/>
    </location>
</feature>
<feature type="transmembrane region" description="Helical" evidence="1">
    <location>
        <begin position="182"/>
        <end position="202"/>
    </location>
</feature>
<feature type="transmembrane region" description="Helical" evidence="1">
    <location>
        <begin position="214"/>
        <end position="235"/>
    </location>
</feature>
<dbReference type="AlphaFoldDB" id="A0A075GAI3"/>